<evidence type="ECO:0000313" key="3">
    <source>
        <dbReference type="Proteomes" id="UP001180825"/>
    </source>
</evidence>
<dbReference type="Gene3D" id="1.10.260.40">
    <property type="entry name" value="lambda repressor-like DNA-binding domains"/>
    <property type="match status" value="1"/>
</dbReference>
<evidence type="ECO:0000313" key="2">
    <source>
        <dbReference type="EMBL" id="MDR7336250.1"/>
    </source>
</evidence>
<dbReference type="InterPro" id="IPR010982">
    <property type="entry name" value="Lambda_DNA-bd_dom_sf"/>
</dbReference>
<dbReference type="EMBL" id="JAVDXV010000015">
    <property type="protein sequence ID" value="MDR7336250.1"/>
    <property type="molecule type" value="Genomic_DNA"/>
</dbReference>
<dbReference type="CDD" id="cd00093">
    <property type="entry name" value="HTH_XRE"/>
    <property type="match status" value="1"/>
</dbReference>
<dbReference type="Pfam" id="PF01381">
    <property type="entry name" value="HTH_3"/>
    <property type="match status" value="1"/>
</dbReference>
<dbReference type="PROSITE" id="PS50943">
    <property type="entry name" value="HTH_CROC1"/>
    <property type="match status" value="1"/>
</dbReference>
<dbReference type="InterPro" id="IPR001387">
    <property type="entry name" value="Cro/C1-type_HTH"/>
</dbReference>
<dbReference type="Proteomes" id="UP001180825">
    <property type="component" value="Unassembled WGS sequence"/>
</dbReference>
<organism evidence="2 3">
    <name type="scientific">Roseateles asaccharophilus</name>
    <dbReference type="NCBI Taxonomy" id="582607"/>
    <lineage>
        <taxon>Bacteria</taxon>
        <taxon>Pseudomonadati</taxon>
        <taxon>Pseudomonadota</taxon>
        <taxon>Betaproteobacteria</taxon>
        <taxon>Burkholderiales</taxon>
        <taxon>Sphaerotilaceae</taxon>
        <taxon>Roseateles</taxon>
    </lineage>
</organism>
<gene>
    <name evidence="2" type="ORF">J2X21_005424</name>
</gene>
<evidence type="ECO:0000259" key="1">
    <source>
        <dbReference type="PROSITE" id="PS50943"/>
    </source>
</evidence>
<dbReference type="SUPFAM" id="SSF47413">
    <property type="entry name" value="lambda repressor-like DNA-binding domains"/>
    <property type="match status" value="1"/>
</dbReference>
<keyword evidence="3" id="KW-1185">Reference proteome</keyword>
<reference evidence="2 3" key="1">
    <citation type="submission" date="2023-07" db="EMBL/GenBank/DDBJ databases">
        <title>Sorghum-associated microbial communities from plants grown in Nebraska, USA.</title>
        <authorList>
            <person name="Schachtman D."/>
        </authorList>
    </citation>
    <scope>NUCLEOTIDE SEQUENCE [LARGE SCALE GENOMIC DNA]</scope>
    <source>
        <strain evidence="2 3">BE316</strain>
    </source>
</reference>
<protein>
    <submittedName>
        <fullName evidence="2">Transcriptional regulator with XRE-family HTH domain</fullName>
    </submittedName>
</protein>
<sequence length="62" mass="6829">MRTQAGLSPLQLAERLGVKESAVTRGEAGTRRVGVLELQRWAFACGSTLEEFGRRLEARALQ</sequence>
<name>A0ABU2AGN5_9BURK</name>
<comment type="caution">
    <text evidence="2">The sequence shown here is derived from an EMBL/GenBank/DDBJ whole genome shotgun (WGS) entry which is preliminary data.</text>
</comment>
<proteinExistence type="predicted"/>
<accession>A0ABU2AGN5</accession>
<feature type="domain" description="HTH cro/C1-type" evidence="1">
    <location>
        <begin position="1"/>
        <end position="52"/>
    </location>
</feature>